<accession>A0A1L9V7X9</accession>
<dbReference type="EMBL" id="KV878914">
    <property type="protein sequence ID" value="OJJ79969.1"/>
    <property type="molecule type" value="Genomic_DNA"/>
</dbReference>
<keyword evidence="1" id="KW-0472">Membrane</keyword>
<sequence length="58" mass="6140">MCCSSPSSPSMKIRGSPVLLVGIIVVHLVSVGPRRGNGIVRSSHTVHDHCIGRYSVSI</sequence>
<feature type="transmembrane region" description="Helical" evidence="1">
    <location>
        <begin position="15"/>
        <end position="32"/>
    </location>
</feature>
<protein>
    <submittedName>
        <fullName evidence="2">Uncharacterized protein</fullName>
    </submittedName>
</protein>
<dbReference type="VEuPathDB" id="FungiDB:ASPGLDRAFT_931506"/>
<evidence type="ECO:0000313" key="3">
    <source>
        <dbReference type="Proteomes" id="UP000184300"/>
    </source>
</evidence>
<name>A0A1L9V7X9_ASPGL</name>
<dbReference type="AlphaFoldDB" id="A0A1L9V7X9"/>
<gene>
    <name evidence="2" type="ORF">ASPGLDRAFT_931506</name>
</gene>
<keyword evidence="3" id="KW-1185">Reference proteome</keyword>
<reference evidence="3" key="1">
    <citation type="journal article" date="2017" name="Genome Biol.">
        <title>Comparative genomics reveals high biological diversity and specific adaptations in the industrially and medically important fungal genus Aspergillus.</title>
        <authorList>
            <person name="de Vries R.P."/>
            <person name="Riley R."/>
            <person name="Wiebenga A."/>
            <person name="Aguilar-Osorio G."/>
            <person name="Amillis S."/>
            <person name="Uchima C.A."/>
            <person name="Anderluh G."/>
            <person name="Asadollahi M."/>
            <person name="Askin M."/>
            <person name="Barry K."/>
            <person name="Battaglia E."/>
            <person name="Bayram O."/>
            <person name="Benocci T."/>
            <person name="Braus-Stromeyer S.A."/>
            <person name="Caldana C."/>
            <person name="Canovas D."/>
            <person name="Cerqueira G.C."/>
            <person name="Chen F."/>
            <person name="Chen W."/>
            <person name="Choi C."/>
            <person name="Clum A."/>
            <person name="Dos Santos R.A."/>
            <person name="Damasio A.R."/>
            <person name="Diallinas G."/>
            <person name="Emri T."/>
            <person name="Fekete E."/>
            <person name="Flipphi M."/>
            <person name="Freyberg S."/>
            <person name="Gallo A."/>
            <person name="Gournas C."/>
            <person name="Habgood R."/>
            <person name="Hainaut M."/>
            <person name="Harispe M.L."/>
            <person name="Henrissat B."/>
            <person name="Hilden K.S."/>
            <person name="Hope R."/>
            <person name="Hossain A."/>
            <person name="Karabika E."/>
            <person name="Karaffa L."/>
            <person name="Karanyi Z."/>
            <person name="Krasevec N."/>
            <person name="Kuo A."/>
            <person name="Kusch H."/>
            <person name="LaButti K."/>
            <person name="Lagendijk E.L."/>
            <person name="Lapidus A."/>
            <person name="Levasseur A."/>
            <person name="Lindquist E."/>
            <person name="Lipzen A."/>
            <person name="Logrieco A.F."/>
            <person name="MacCabe A."/>
            <person name="Maekelae M.R."/>
            <person name="Malavazi I."/>
            <person name="Melin P."/>
            <person name="Meyer V."/>
            <person name="Mielnichuk N."/>
            <person name="Miskei M."/>
            <person name="Molnar A.P."/>
            <person name="Mule G."/>
            <person name="Ngan C.Y."/>
            <person name="Orejas M."/>
            <person name="Orosz E."/>
            <person name="Ouedraogo J.P."/>
            <person name="Overkamp K.M."/>
            <person name="Park H.-S."/>
            <person name="Perrone G."/>
            <person name="Piumi F."/>
            <person name="Punt P.J."/>
            <person name="Ram A.F."/>
            <person name="Ramon A."/>
            <person name="Rauscher S."/>
            <person name="Record E."/>
            <person name="Riano-Pachon D.M."/>
            <person name="Robert V."/>
            <person name="Roehrig J."/>
            <person name="Ruller R."/>
            <person name="Salamov A."/>
            <person name="Salih N.S."/>
            <person name="Samson R.A."/>
            <person name="Sandor E."/>
            <person name="Sanguinetti M."/>
            <person name="Schuetze T."/>
            <person name="Sepcic K."/>
            <person name="Shelest E."/>
            <person name="Sherlock G."/>
            <person name="Sophianopoulou V."/>
            <person name="Squina F.M."/>
            <person name="Sun H."/>
            <person name="Susca A."/>
            <person name="Todd R.B."/>
            <person name="Tsang A."/>
            <person name="Unkles S.E."/>
            <person name="van de Wiele N."/>
            <person name="van Rossen-Uffink D."/>
            <person name="Oliveira J.V."/>
            <person name="Vesth T.C."/>
            <person name="Visser J."/>
            <person name="Yu J.-H."/>
            <person name="Zhou M."/>
            <person name="Andersen M.R."/>
            <person name="Archer D.B."/>
            <person name="Baker S.E."/>
            <person name="Benoit I."/>
            <person name="Brakhage A.A."/>
            <person name="Braus G.H."/>
            <person name="Fischer R."/>
            <person name="Frisvad J.C."/>
            <person name="Goldman G.H."/>
            <person name="Houbraken J."/>
            <person name="Oakley B."/>
            <person name="Pocsi I."/>
            <person name="Scazzocchio C."/>
            <person name="Seiboth B."/>
            <person name="vanKuyk P.A."/>
            <person name="Wortman J."/>
            <person name="Dyer P.S."/>
            <person name="Grigoriev I.V."/>
        </authorList>
    </citation>
    <scope>NUCLEOTIDE SEQUENCE [LARGE SCALE GENOMIC DNA]</scope>
    <source>
        <strain evidence="3">CBS 516.65</strain>
    </source>
</reference>
<evidence type="ECO:0000256" key="1">
    <source>
        <dbReference type="SAM" id="Phobius"/>
    </source>
</evidence>
<keyword evidence="1" id="KW-1133">Transmembrane helix</keyword>
<dbReference type="RefSeq" id="XP_022396667.1">
    <property type="nucleotide sequence ID" value="XM_022550536.1"/>
</dbReference>
<keyword evidence="1" id="KW-0812">Transmembrane</keyword>
<evidence type="ECO:0000313" key="2">
    <source>
        <dbReference type="EMBL" id="OJJ79969.1"/>
    </source>
</evidence>
<dbReference type="Proteomes" id="UP000184300">
    <property type="component" value="Unassembled WGS sequence"/>
</dbReference>
<organism evidence="2 3">
    <name type="scientific">Aspergillus glaucus CBS 516.65</name>
    <dbReference type="NCBI Taxonomy" id="1160497"/>
    <lineage>
        <taxon>Eukaryota</taxon>
        <taxon>Fungi</taxon>
        <taxon>Dikarya</taxon>
        <taxon>Ascomycota</taxon>
        <taxon>Pezizomycotina</taxon>
        <taxon>Eurotiomycetes</taxon>
        <taxon>Eurotiomycetidae</taxon>
        <taxon>Eurotiales</taxon>
        <taxon>Aspergillaceae</taxon>
        <taxon>Aspergillus</taxon>
        <taxon>Aspergillus subgen. Aspergillus</taxon>
    </lineage>
</organism>
<proteinExistence type="predicted"/>
<dbReference type="GeneID" id="34466796"/>